<dbReference type="InterPro" id="IPR005537">
    <property type="entry name" value="RAMP_III_fam"/>
</dbReference>
<dbReference type="PANTHER" id="PTHR39965">
    <property type="entry name" value="CRISPR SYSTEM CMR SUBUNIT CMR6"/>
    <property type="match status" value="1"/>
</dbReference>
<evidence type="ECO:0000313" key="3">
    <source>
        <dbReference type="EMBL" id="HEV09429.1"/>
    </source>
</evidence>
<keyword evidence="1" id="KW-0051">Antiviral defense</keyword>
<dbReference type="GO" id="GO:0051607">
    <property type="term" value="P:defense response to virus"/>
    <property type="evidence" value="ECO:0007669"/>
    <property type="project" value="UniProtKB-KW"/>
</dbReference>
<proteinExistence type="predicted"/>
<dbReference type="EMBL" id="DSFC01000195">
    <property type="protein sequence ID" value="HEV09429.1"/>
    <property type="molecule type" value="Genomic_DNA"/>
</dbReference>
<organism evidence="3">
    <name type="scientific">Sulfurihydrogenibium azorense</name>
    <dbReference type="NCBI Taxonomy" id="309806"/>
    <lineage>
        <taxon>Bacteria</taxon>
        <taxon>Pseudomonadati</taxon>
        <taxon>Aquificota</taxon>
        <taxon>Aquificia</taxon>
        <taxon>Aquificales</taxon>
        <taxon>Hydrogenothermaceae</taxon>
        <taxon>Sulfurihydrogenibium</taxon>
    </lineage>
</organism>
<feature type="non-terminal residue" evidence="3">
    <location>
        <position position="1"/>
    </location>
</feature>
<name>A0A831YDG1_9AQUI</name>
<gene>
    <name evidence="3" type="primary">cmr6</name>
    <name evidence="3" type="ORF">ENO34_03395</name>
</gene>
<dbReference type="NCBIfam" id="TIGR01898">
    <property type="entry name" value="cas_TM1791_cmr6"/>
    <property type="match status" value="1"/>
</dbReference>
<dbReference type="InterPro" id="IPR010172">
    <property type="entry name" value="CRISPR-assoc_prot_TM1791"/>
</dbReference>
<reference evidence="3" key="1">
    <citation type="journal article" date="2020" name="mSystems">
        <title>Genome- and Community-Level Interaction Insights into Carbon Utilization and Element Cycling Functions of Hydrothermarchaeota in Hydrothermal Sediment.</title>
        <authorList>
            <person name="Zhou Z."/>
            <person name="Liu Y."/>
            <person name="Xu W."/>
            <person name="Pan J."/>
            <person name="Luo Z.H."/>
            <person name="Li M."/>
        </authorList>
    </citation>
    <scope>NUCLEOTIDE SEQUENCE [LARGE SCALE GENOMIC DNA]</scope>
    <source>
        <strain evidence="3">SpSt-1257</strain>
    </source>
</reference>
<evidence type="ECO:0000256" key="1">
    <source>
        <dbReference type="ARBA" id="ARBA00023118"/>
    </source>
</evidence>
<dbReference type="Proteomes" id="UP000885621">
    <property type="component" value="Unassembled WGS sequence"/>
</dbReference>
<dbReference type="AlphaFoldDB" id="A0A831YDG1"/>
<feature type="domain" description="CRISPR type III-associated protein" evidence="2">
    <location>
        <begin position="75"/>
        <end position="265"/>
    </location>
</feature>
<comment type="caution">
    <text evidence="3">The sequence shown here is derived from an EMBL/GenBank/DDBJ whole genome shotgun (WGS) entry which is preliminary data.</text>
</comment>
<dbReference type="PANTHER" id="PTHR39965:SF1">
    <property type="entry name" value="CRISPR SYSTEM CMR SUBUNIT CMR6"/>
    <property type="match status" value="1"/>
</dbReference>
<sequence length="267" mass="30981">KEDYISSCHNFKLLLDKYIPFYKTNNKNKGIFDLKGTKDFAFNNLQNPNIQKVCNNLLETIKSYQKMITNETFSLTTKSRLIVGLGTTSVLEVSIRLHHIYGIPYIPSSAIKGILRAYNILKIVNFDMNQYKKVEEEIESIKEVEKKDLNKLNQKEIIVKLFGNQNFQGELIVLDAYPENCQVFEKDIINVHFKDYYQKKEAPQENHKLTPITFLTLKKGTKFNFYFKNSDLYKSLTKRDLKEDLKEATKYLGLGAKSSLGYGVLDD</sequence>
<accession>A0A831YDG1</accession>
<protein>
    <submittedName>
        <fullName evidence="3">Type III-B CRISPR module RAMP protein Cmr6</fullName>
    </submittedName>
</protein>
<dbReference type="Pfam" id="PF03787">
    <property type="entry name" value="RAMPs"/>
    <property type="match status" value="1"/>
</dbReference>
<evidence type="ECO:0000259" key="2">
    <source>
        <dbReference type="Pfam" id="PF03787"/>
    </source>
</evidence>